<evidence type="ECO:0000256" key="3">
    <source>
        <dbReference type="PIRSR" id="PIRSR000097-1"/>
    </source>
</evidence>
<sequence length="289" mass="33488">MALTKNSTYKLNSGYEIPVIGLGVYLAEKDVTRDVVYQALKDGYRHIDSAQLYKNEKEVGEGIVKWLKEDPSHKREDVFYTTKVGTDFQGYEKALASLEESFEKVKELKYIDLVLVHSPKTDKERRLGTYKALQDYVDKGIIKSIGVSNYGIRHIEELLSWPGLKYKPAIDQVEFNPWLLRQELTDYLKKNDIVAEAYSPLTRGYRLDHPDLLKVAANLNKTPAQVLIRWSLQRGYVTLPKTVNLTRLKQNLEVFDFEIDDENYNILTNDENWISSKRAPDDPIYYEDP</sequence>
<reference evidence="8" key="1">
    <citation type="submission" date="2016-05" db="EMBL/GenBank/DDBJ databases">
        <title>Comparative genomics of biotechnologically important yeasts.</title>
        <authorList>
            <consortium name="DOE Joint Genome Institute"/>
            <person name="Riley R."/>
            <person name="Haridas S."/>
            <person name="Wolfe K.H."/>
            <person name="Lopes M.R."/>
            <person name="Hittinger C.T."/>
            <person name="Goker M."/>
            <person name="Salamov A."/>
            <person name="Wisecaver J."/>
            <person name="Long T.M."/>
            <person name="Aerts A.L."/>
            <person name="Barry K."/>
            <person name="Choi C."/>
            <person name="Clum A."/>
            <person name="Coughlan A.Y."/>
            <person name="Deshpande S."/>
            <person name="Douglass A.P."/>
            <person name="Hanson S.J."/>
            <person name="Klenk H.-P."/>
            <person name="Labutti K."/>
            <person name="Lapidus A."/>
            <person name="Lindquist E."/>
            <person name="Lipzen A."/>
            <person name="Meier-Kolthoff J.P."/>
            <person name="Ohm R.A."/>
            <person name="Otillar R.P."/>
            <person name="Pangilinan J."/>
            <person name="Peng Y."/>
            <person name="Rokas A."/>
            <person name="Rosa C.A."/>
            <person name="Scheuner C."/>
            <person name="Sibirny A.A."/>
            <person name="Slot J.C."/>
            <person name="Stielow J.B."/>
            <person name="Sun H."/>
            <person name="Kurtzman C.P."/>
            <person name="Blackwell M."/>
            <person name="Grigoriev I.V."/>
            <person name="Jeffries T.W."/>
        </authorList>
    </citation>
    <scope>NUCLEOTIDE SEQUENCE [LARGE SCALE GENOMIC DNA]</scope>
    <source>
        <strain evidence="8">NRRL Y-1933</strain>
    </source>
</reference>
<evidence type="ECO:0000313" key="8">
    <source>
        <dbReference type="Proteomes" id="UP000095085"/>
    </source>
</evidence>
<feature type="domain" description="NADP-dependent oxidoreductase" evidence="6">
    <location>
        <begin position="32"/>
        <end position="267"/>
    </location>
</feature>
<dbReference type="PROSITE" id="PS00063">
    <property type="entry name" value="ALDOKETO_REDUCTASE_3"/>
    <property type="match status" value="1"/>
</dbReference>
<feature type="active site" description="Proton donor" evidence="3">
    <location>
        <position position="53"/>
    </location>
</feature>
<dbReference type="OrthoDB" id="416253at2759"/>
<dbReference type="PIRSF" id="PIRSF000097">
    <property type="entry name" value="AKR"/>
    <property type="match status" value="1"/>
</dbReference>
<evidence type="ECO:0000256" key="1">
    <source>
        <dbReference type="ARBA" id="ARBA00007905"/>
    </source>
</evidence>
<feature type="site" description="Lowers pKa of active site Tyr" evidence="5">
    <location>
        <position position="83"/>
    </location>
</feature>
<dbReference type="SUPFAM" id="SSF51430">
    <property type="entry name" value="NAD(P)-linked oxidoreductase"/>
    <property type="match status" value="1"/>
</dbReference>
<dbReference type="PANTHER" id="PTHR43827">
    <property type="entry name" value="2,5-DIKETO-D-GLUCONIC ACID REDUCTASE"/>
    <property type="match status" value="1"/>
</dbReference>
<evidence type="ECO:0000256" key="5">
    <source>
        <dbReference type="PIRSR" id="PIRSR000097-3"/>
    </source>
</evidence>
<feature type="binding site" evidence="4">
    <location>
        <position position="117"/>
    </location>
    <ligand>
        <name>substrate</name>
    </ligand>
</feature>
<evidence type="ECO:0000256" key="4">
    <source>
        <dbReference type="PIRSR" id="PIRSR000097-2"/>
    </source>
</evidence>
<dbReference type="Pfam" id="PF00248">
    <property type="entry name" value="Aldo_ket_red"/>
    <property type="match status" value="1"/>
</dbReference>
<dbReference type="CDD" id="cd19071">
    <property type="entry name" value="AKR_AKR1-5-like"/>
    <property type="match status" value="1"/>
</dbReference>
<name>A0A1E4RDL1_9ASCO</name>
<dbReference type="PROSITE" id="PS00062">
    <property type="entry name" value="ALDOKETO_REDUCTASE_2"/>
    <property type="match status" value="1"/>
</dbReference>
<dbReference type="InterPro" id="IPR023210">
    <property type="entry name" value="NADP_OxRdtase_dom"/>
</dbReference>
<dbReference type="PRINTS" id="PR00069">
    <property type="entry name" value="ALDKETRDTASE"/>
</dbReference>
<evidence type="ECO:0000256" key="2">
    <source>
        <dbReference type="ARBA" id="ARBA00023002"/>
    </source>
</evidence>
<proteinExistence type="inferred from homology"/>
<gene>
    <name evidence="7" type="ORF">HYPBUDRAFT_153709</name>
</gene>
<dbReference type="AlphaFoldDB" id="A0A1E4RDL1"/>
<accession>A0A1E4RDL1</accession>
<evidence type="ECO:0000313" key="7">
    <source>
        <dbReference type="EMBL" id="ODV65358.1"/>
    </source>
</evidence>
<dbReference type="PANTHER" id="PTHR43827:SF13">
    <property type="entry name" value="ALDO_KETO REDUCTASE FAMILY PROTEIN"/>
    <property type="match status" value="1"/>
</dbReference>
<keyword evidence="2" id="KW-0560">Oxidoreductase</keyword>
<dbReference type="PROSITE" id="PS00798">
    <property type="entry name" value="ALDOKETO_REDUCTASE_1"/>
    <property type="match status" value="1"/>
</dbReference>
<evidence type="ECO:0000259" key="6">
    <source>
        <dbReference type="Pfam" id="PF00248"/>
    </source>
</evidence>
<dbReference type="GO" id="GO:0016616">
    <property type="term" value="F:oxidoreductase activity, acting on the CH-OH group of donors, NAD or NADP as acceptor"/>
    <property type="evidence" value="ECO:0007669"/>
    <property type="project" value="UniProtKB-ARBA"/>
</dbReference>
<dbReference type="InterPro" id="IPR020471">
    <property type="entry name" value="AKR"/>
</dbReference>
<comment type="similarity">
    <text evidence="1">Belongs to the aldo/keto reductase family.</text>
</comment>
<dbReference type="STRING" id="984485.A0A1E4RDL1"/>
<dbReference type="Proteomes" id="UP000095085">
    <property type="component" value="Unassembled WGS sequence"/>
</dbReference>
<organism evidence="7 8">
    <name type="scientific">Hyphopichia burtonii NRRL Y-1933</name>
    <dbReference type="NCBI Taxonomy" id="984485"/>
    <lineage>
        <taxon>Eukaryota</taxon>
        <taxon>Fungi</taxon>
        <taxon>Dikarya</taxon>
        <taxon>Ascomycota</taxon>
        <taxon>Saccharomycotina</taxon>
        <taxon>Pichiomycetes</taxon>
        <taxon>Debaryomycetaceae</taxon>
        <taxon>Hyphopichia</taxon>
    </lineage>
</organism>
<dbReference type="GeneID" id="30996236"/>
<protein>
    <submittedName>
        <fullName evidence="7">Aldo/keto reductase</fullName>
    </submittedName>
</protein>
<dbReference type="InterPro" id="IPR018170">
    <property type="entry name" value="Aldo/ket_reductase_CS"/>
</dbReference>
<dbReference type="FunFam" id="3.20.20.100:FF:000015">
    <property type="entry name" value="Oxidoreductase, aldo/keto reductase family"/>
    <property type="match status" value="1"/>
</dbReference>
<dbReference type="RefSeq" id="XP_020074425.1">
    <property type="nucleotide sequence ID" value="XM_020221687.1"/>
</dbReference>
<dbReference type="Gene3D" id="3.20.20.100">
    <property type="entry name" value="NADP-dependent oxidoreductase domain"/>
    <property type="match status" value="1"/>
</dbReference>
<dbReference type="EMBL" id="KV454544">
    <property type="protein sequence ID" value="ODV65358.1"/>
    <property type="molecule type" value="Genomic_DNA"/>
</dbReference>
<keyword evidence="8" id="KW-1185">Reference proteome</keyword>
<dbReference type="InterPro" id="IPR036812">
    <property type="entry name" value="NAD(P)_OxRdtase_dom_sf"/>
</dbReference>